<dbReference type="Gene3D" id="3.10.620.30">
    <property type="match status" value="1"/>
</dbReference>
<dbReference type="Pfam" id="PF18626">
    <property type="entry name" value="Gln_deamidase_2"/>
    <property type="match status" value="1"/>
</dbReference>
<accession>A0ABT5UDR6</accession>
<dbReference type="EMBL" id="JAPMOU010000022">
    <property type="protein sequence ID" value="MDE1463618.1"/>
    <property type="molecule type" value="Genomic_DNA"/>
</dbReference>
<reference evidence="2 3" key="1">
    <citation type="submission" date="2022-11" db="EMBL/GenBank/DDBJ databases">
        <title>Spartinivicinus poritis sp. nov., isolated from scleractinian coral Porites lutea.</title>
        <authorList>
            <person name="Zhang G."/>
            <person name="Cai L."/>
            <person name="Wei Q."/>
        </authorList>
    </citation>
    <scope>NUCLEOTIDE SEQUENCE [LARGE SCALE GENOMIC DNA]</scope>
    <source>
        <strain evidence="2 3">A2-2</strain>
    </source>
</reference>
<evidence type="ECO:0000259" key="1">
    <source>
        <dbReference type="Pfam" id="PF18626"/>
    </source>
</evidence>
<dbReference type="RefSeq" id="WP_274689950.1">
    <property type="nucleotide sequence ID" value="NZ_JAPMOU010000022.1"/>
</dbReference>
<name>A0ABT5UDR6_9GAMM</name>
<evidence type="ECO:0000313" key="2">
    <source>
        <dbReference type="EMBL" id="MDE1463618.1"/>
    </source>
</evidence>
<proteinExistence type="predicted"/>
<protein>
    <submittedName>
        <fullName evidence="2">Protein-glutamine glutaminase family protein</fullName>
    </submittedName>
</protein>
<dbReference type="Gene3D" id="3.30.160.280">
    <property type="match status" value="2"/>
</dbReference>
<organism evidence="2 3">
    <name type="scientific">Spartinivicinus poritis</name>
    <dbReference type="NCBI Taxonomy" id="2994640"/>
    <lineage>
        <taxon>Bacteria</taxon>
        <taxon>Pseudomonadati</taxon>
        <taxon>Pseudomonadota</taxon>
        <taxon>Gammaproteobacteria</taxon>
        <taxon>Oceanospirillales</taxon>
        <taxon>Zooshikellaceae</taxon>
        <taxon>Spartinivicinus</taxon>
    </lineage>
</organism>
<dbReference type="Proteomes" id="UP001528823">
    <property type="component" value="Unassembled WGS sequence"/>
</dbReference>
<sequence length="407" mass="47215">MIVNKAILILLLTSTWIQCWAIDVNSELTGISATRNKGESYESAALKYEMLYLNLKQTKKRNKRGIEYTPKNIATSITNIDFSEIPKWDSYSNLNNAFMSGRDSQFITDENNVKRRLPWLYPQDGCFVRAALLSRILTDNNYQDTKKLFVFGKLKATTINAPDGSVSWWYHVAVVASVQDTVYVFDPSIDPSAPIKLNKWIKNLTNPVDELKFSLCDKNTYHPFSSCNNPTKISKNILLSDINYYLNLEKSNLIDLKRNIKQELADNPPWRNKIIYLADESSPKTVGGTYVKYNHYSNKVEYFILNNFNDEQVINDIPTHQNNNSHWTYIGTSFNENYVQKIMSWSEDGYVLGSVFKHNPPNYKKTVYFRLINLDTDGSYGDFPTNNQDNRYWEYLEEDYPSLLKLK</sequence>
<keyword evidence="3" id="KW-1185">Reference proteome</keyword>
<dbReference type="InterPro" id="IPR041325">
    <property type="entry name" value="Gln_deamidase_2"/>
</dbReference>
<feature type="domain" description="Protein glutaminase" evidence="1">
    <location>
        <begin position="99"/>
        <end position="203"/>
    </location>
</feature>
<comment type="caution">
    <text evidence="2">The sequence shown here is derived from an EMBL/GenBank/DDBJ whole genome shotgun (WGS) entry which is preliminary data.</text>
</comment>
<evidence type="ECO:0000313" key="3">
    <source>
        <dbReference type="Proteomes" id="UP001528823"/>
    </source>
</evidence>
<gene>
    <name evidence="2" type="ORF">ORQ98_16820</name>
</gene>